<dbReference type="GO" id="GO:0008233">
    <property type="term" value="F:peptidase activity"/>
    <property type="evidence" value="ECO:0007669"/>
    <property type="project" value="UniProtKB-KW"/>
</dbReference>
<feature type="active site" description="Nucleophile" evidence="4">
    <location>
        <position position="152"/>
    </location>
</feature>
<evidence type="ECO:0000256" key="4">
    <source>
        <dbReference type="PIRSR" id="PIRSR600246-1"/>
    </source>
</evidence>
<evidence type="ECO:0000256" key="3">
    <source>
        <dbReference type="ARBA" id="ARBA00022813"/>
    </source>
</evidence>
<keyword evidence="1" id="KW-0645">Protease</keyword>
<dbReference type="GO" id="GO:0005737">
    <property type="term" value="C:cytoplasm"/>
    <property type="evidence" value="ECO:0007669"/>
    <property type="project" value="TreeGrafter"/>
</dbReference>
<feature type="binding site" evidence="5">
    <location>
        <begin position="203"/>
        <end position="206"/>
    </location>
    <ligand>
        <name>substrate</name>
    </ligand>
</feature>
<dbReference type="PANTHER" id="PTHR10188">
    <property type="entry name" value="L-ASPARAGINASE"/>
    <property type="match status" value="1"/>
</dbReference>
<keyword evidence="2" id="KW-0378">Hydrolase</keyword>
<proteinExistence type="predicted"/>
<dbReference type="InterPro" id="IPR000246">
    <property type="entry name" value="Peptidase_T2"/>
</dbReference>
<dbReference type="InterPro" id="IPR029055">
    <property type="entry name" value="Ntn_hydrolases_N"/>
</dbReference>
<evidence type="ECO:0000256" key="5">
    <source>
        <dbReference type="PIRSR" id="PIRSR600246-2"/>
    </source>
</evidence>
<reference evidence="8" key="1">
    <citation type="submission" date="2023-12" db="EMBL/GenBank/DDBJ databases">
        <title>Dolosigranulum savutii sp. nov. isolated from human upper respiratory samples collected in Botswana.</title>
        <authorList>
            <person name="Kelly M.S."/>
        </authorList>
    </citation>
    <scope>NUCLEOTIDE SEQUENCE</scope>
    <source>
        <strain evidence="8">MSK294</strain>
        <strain evidence="7">MSK433</strain>
    </source>
</reference>
<keyword evidence="3" id="KW-0068">Autocatalytic cleavage</keyword>
<feature type="binding site" evidence="5">
    <location>
        <begin position="180"/>
        <end position="183"/>
    </location>
    <ligand>
        <name>substrate</name>
    </ligand>
</feature>
<dbReference type="EMBL" id="CP142433">
    <property type="protein sequence ID" value="XBC45750.1"/>
    <property type="molecule type" value="Genomic_DNA"/>
</dbReference>
<sequence>MMTCGMIATWRMAYSGVKNQYDALLDGAYAGDVLEQSINEVENFANFVSVGLGGLPNKEGVVQLDAAFMDGDHLAIGAVAGMEQVANPISVARQLSKERFNCFLVGKGADDYALRQGFEASNLLSEKAKERYKDRSEKVAAGELSPYDGHDTIGTVVVDQNGSICAGTSSSGLFMKEPGRIGDSPLPGSGFYADSDIGAAAATGLGEDLMKGILSYEIVCQMEKGLSPMEAAKQSFVTFEQKLERKYGKVGAMSVICMNHAGEWGIATNCEFTFVVATDEQAPTIYIADRTDDGELSIEVMNSEAVADFLTKIETEAE</sequence>
<dbReference type="EMBL" id="CP142435">
    <property type="protein sequence ID" value="XBC49182.1"/>
    <property type="molecule type" value="Genomic_DNA"/>
</dbReference>
<evidence type="ECO:0000256" key="1">
    <source>
        <dbReference type="ARBA" id="ARBA00022670"/>
    </source>
</evidence>
<dbReference type="Pfam" id="PF01112">
    <property type="entry name" value="Asparaginase_2"/>
    <property type="match status" value="1"/>
</dbReference>
<gene>
    <name evidence="8" type="ORF">VUQ06_06670</name>
    <name evidence="7" type="ORF">VUQ08_07795</name>
</gene>
<dbReference type="SUPFAM" id="SSF56235">
    <property type="entry name" value="N-terminal nucleophile aminohydrolases (Ntn hydrolases)"/>
    <property type="match status" value="1"/>
</dbReference>
<evidence type="ECO:0000256" key="2">
    <source>
        <dbReference type="ARBA" id="ARBA00022801"/>
    </source>
</evidence>
<dbReference type="PANTHER" id="PTHR10188:SF16">
    <property type="entry name" value="N(4)-(BETA-N-ACETYLGLUCOSAMINYL)-L-ASPARAGINASE-LIKE"/>
    <property type="match status" value="1"/>
</dbReference>
<dbReference type="Gene3D" id="3.60.20.30">
    <property type="entry name" value="(Glycosyl)asparaginase"/>
    <property type="match status" value="1"/>
</dbReference>
<dbReference type="FunFam" id="3.60.20.30:FF:000001">
    <property type="entry name" value="Isoaspartyl peptidase/L-asparaginase"/>
    <property type="match status" value="1"/>
</dbReference>
<accession>A0AB74TR59</accession>
<dbReference type="CDD" id="cd04513">
    <property type="entry name" value="Glycosylasparaginase"/>
    <property type="match status" value="1"/>
</dbReference>
<dbReference type="AlphaFoldDB" id="A0AB74TR59"/>
<dbReference type="KEGG" id="dst:VUQ06_06670"/>
<evidence type="ECO:0000313" key="8">
    <source>
        <dbReference type="EMBL" id="XBC49182.1"/>
    </source>
</evidence>
<feature type="site" description="Cleavage; by autolysis" evidence="6">
    <location>
        <begin position="151"/>
        <end position="152"/>
    </location>
</feature>
<name>A0AB74TR59_9LACT</name>
<dbReference type="GO" id="GO:0003948">
    <property type="term" value="F:N4-(beta-N-acetylglucosaminyl)-L-asparaginase activity"/>
    <property type="evidence" value="ECO:0007669"/>
    <property type="project" value="TreeGrafter"/>
</dbReference>
<dbReference type="GO" id="GO:0006508">
    <property type="term" value="P:proteolysis"/>
    <property type="evidence" value="ECO:0007669"/>
    <property type="project" value="UniProtKB-KW"/>
</dbReference>
<evidence type="ECO:0000256" key="6">
    <source>
        <dbReference type="PIRSR" id="PIRSR600246-3"/>
    </source>
</evidence>
<evidence type="ECO:0000313" key="7">
    <source>
        <dbReference type="EMBL" id="XBC45750.1"/>
    </source>
</evidence>
<organism evidence="8">
    <name type="scientific">Dolosigranulum savutiense</name>
    <dbReference type="NCBI Taxonomy" id="3110288"/>
    <lineage>
        <taxon>Bacteria</taxon>
        <taxon>Bacillati</taxon>
        <taxon>Bacillota</taxon>
        <taxon>Bacilli</taxon>
        <taxon>Lactobacillales</taxon>
        <taxon>Carnobacteriaceae</taxon>
        <taxon>Dolosigranulum</taxon>
    </lineage>
</organism>
<protein>
    <submittedName>
        <fullName evidence="8">N(4)-(Beta-N-acetylglucosaminyl)-L-asparaginase</fullName>
    </submittedName>
</protein>